<evidence type="ECO:0000313" key="3">
    <source>
        <dbReference type="Proteomes" id="UP000789759"/>
    </source>
</evidence>
<dbReference type="Proteomes" id="UP000789759">
    <property type="component" value="Unassembled WGS sequence"/>
</dbReference>
<name>A0A9N8ZKN4_9GLOM</name>
<evidence type="ECO:0000313" key="2">
    <source>
        <dbReference type="EMBL" id="CAG8499026.1"/>
    </source>
</evidence>
<organism evidence="2 3">
    <name type="scientific">Cetraspora pellucida</name>
    <dbReference type="NCBI Taxonomy" id="1433469"/>
    <lineage>
        <taxon>Eukaryota</taxon>
        <taxon>Fungi</taxon>
        <taxon>Fungi incertae sedis</taxon>
        <taxon>Mucoromycota</taxon>
        <taxon>Glomeromycotina</taxon>
        <taxon>Glomeromycetes</taxon>
        <taxon>Diversisporales</taxon>
        <taxon>Gigasporaceae</taxon>
        <taxon>Cetraspora</taxon>
    </lineage>
</organism>
<dbReference type="OrthoDB" id="2411761at2759"/>
<gene>
    <name evidence="2" type="ORF">CPELLU_LOCUS2358</name>
</gene>
<proteinExistence type="predicted"/>
<evidence type="ECO:0000256" key="1">
    <source>
        <dbReference type="SAM" id="Coils"/>
    </source>
</evidence>
<accession>A0A9N8ZKN4</accession>
<keyword evidence="1" id="KW-0175">Coiled coil</keyword>
<keyword evidence="3" id="KW-1185">Reference proteome</keyword>
<reference evidence="2" key="1">
    <citation type="submission" date="2021-06" db="EMBL/GenBank/DDBJ databases">
        <authorList>
            <person name="Kallberg Y."/>
            <person name="Tangrot J."/>
            <person name="Rosling A."/>
        </authorList>
    </citation>
    <scope>NUCLEOTIDE SEQUENCE</scope>
    <source>
        <strain evidence="2">FL966</strain>
    </source>
</reference>
<feature type="non-terminal residue" evidence="2">
    <location>
        <position position="219"/>
    </location>
</feature>
<sequence length="219" mass="24999">ERDIIIPLYMGTLNKKFNEDQISYILIQIKNHATNNKDYGYLKSATTCLSLAYIGIEDLLYMLFLLLYLQLGAKSELVDILSKFTETSNMTSCKCKIAEVLEDYKTDTKETGKEFVKKIRLKIRNIQVLQSTPVFTASSSVKVSDLTNSLKHLLSAWVDPLEVENEKVRQIIKEKSDLEAENFKHNIENAKLKAENASLIEDILQFLACLESLVILEIQ</sequence>
<dbReference type="EMBL" id="CAJVQA010001004">
    <property type="protein sequence ID" value="CAG8499026.1"/>
    <property type="molecule type" value="Genomic_DNA"/>
</dbReference>
<dbReference type="AlphaFoldDB" id="A0A9N8ZKN4"/>
<feature type="coiled-coil region" evidence="1">
    <location>
        <begin position="161"/>
        <end position="200"/>
    </location>
</feature>
<comment type="caution">
    <text evidence="2">The sequence shown here is derived from an EMBL/GenBank/DDBJ whole genome shotgun (WGS) entry which is preliminary data.</text>
</comment>
<protein>
    <submittedName>
        <fullName evidence="2">2346_t:CDS:1</fullName>
    </submittedName>
</protein>